<reference evidence="1 2" key="1">
    <citation type="journal article" date="2013" name="Genome Announc.">
        <title>Complete Genome Sequence of Burkholderia sp. Strain RPE64, Bacterial Symbiont of the Bean Bug Riptortus pedestris.</title>
        <authorList>
            <person name="Shibata T.F."/>
            <person name="Maeda T."/>
            <person name="Nikoh N."/>
            <person name="Yamaguchi K."/>
            <person name="Oshima K."/>
            <person name="Hattori M."/>
            <person name="Nishiyama T."/>
            <person name="Hasebe M."/>
            <person name="Fukatsu T."/>
            <person name="Kikuchi Y."/>
            <person name="Shigenobu S."/>
        </authorList>
    </citation>
    <scope>NUCLEOTIDE SEQUENCE [LARGE SCALE GENOMIC DNA]</scope>
</reference>
<gene>
    <name evidence="1" type="ORF">BRPE64_BCDS01200</name>
</gene>
<evidence type="ECO:0000313" key="2">
    <source>
        <dbReference type="Proteomes" id="UP000013966"/>
    </source>
</evidence>
<reference evidence="1 2" key="2">
    <citation type="journal article" date="2018" name="Int. J. Syst. Evol. Microbiol.">
        <title>Burkholderia insecticola sp. nov., a gut symbiotic bacterium of the bean bug Riptortus pedestris.</title>
        <authorList>
            <person name="Takeshita K."/>
            <person name="Tamaki H."/>
            <person name="Ohbayashi T."/>
            <person name="Meng X.-Y."/>
            <person name="Sone T."/>
            <person name="Mitani Y."/>
            <person name="Peeters C."/>
            <person name="Kikuchi Y."/>
            <person name="Vandamme P."/>
        </authorList>
    </citation>
    <scope>NUCLEOTIDE SEQUENCE [LARGE SCALE GENOMIC DNA]</scope>
    <source>
        <strain evidence="1">RPE64</strain>
    </source>
</reference>
<proteinExistence type="predicted"/>
<dbReference type="OrthoDB" id="9132199at2"/>
<dbReference type="KEGG" id="buo:BRPE64_BCDS01200"/>
<dbReference type="AlphaFoldDB" id="R4WZB5"/>
<sequence>MLTLAGAFEEICDSPMRKRVLIAVQGDRGNCRWLPASIGKHGEFRCAPGSDVDIELDDEAADAVRLFDAGSLSSCALIVHLGAVGVGALILGPESPTDAMRMMEQLKANALERFVENYLAELRQRRPAKVYPFRPR</sequence>
<accession>R4WZB5</accession>
<dbReference type="PATRIC" id="fig|758793.3.peg.3029"/>
<dbReference type="Proteomes" id="UP000013966">
    <property type="component" value="Chromosome 2"/>
</dbReference>
<protein>
    <submittedName>
        <fullName evidence="1">Uncharacterized protein</fullName>
    </submittedName>
</protein>
<dbReference type="RefSeq" id="WP_016354212.1">
    <property type="nucleotide sequence ID" value="NC_021294.1"/>
</dbReference>
<evidence type="ECO:0000313" key="1">
    <source>
        <dbReference type="EMBL" id="BAN24781.1"/>
    </source>
</evidence>
<keyword evidence="2" id="KW-1185">Reference proteome</keyword>
<dbReference type="EMBL" id="AP013059">
    <property type="protein sequence ID" value="BAN24781.1"/>
    <property type="molecule type" value="Genomic_DNA"/>
</dbReference>
<name>R4WZB5_9BURK</name>
<organism evidence="1 2">
    <name type="scientific">Caballeronia insecticola</name>
    <dbReference type="NCBI Taxonomy" id="758793"/>
    <lineage>
        <taxon>Bacteria</taxon>
        <taxon>Pseudomonadati</taxon>
        <taxon>Pseudomonadota</taxon>
        <taxon>Betaproteobacteria</taxon>
        <taxon>Burkholderiales</taxon>
        <taxon>Burkholderiaceae</taxon>
        <taxon>Caballeronia</taxon>
    </lineage>
</organism>
<dbReference type="HOGENOM" id="CLU_1871503_0_0_4"/>